<dbReference type="SUPFAM" id="SSF56014">
    <property type="entry name" value="Nitrite and sulphite reductase 4Fe-4S domain-like"/>
    <property type="match status" value="2"/>
</dbReference>
<evidence type="ECO:0000256" key="3">
    <source>
        <dbReference type="ARBA" id="ARBA00022723"/>
    </source>
</evidence>
<keyword evidence="2" id="KW-0349">Heme</keyword>
<dbReference type="Pfam" id="PF03460">
    <property type="entry name" value="NIR_SIR_ferr"/>
    <property type="match status" value="1"/>
</dbReference>
<keyword evidence="5" id="KW-0408">Iron</keyword>
<dbReference type="InterPro" id="IPR036136">
    <property type="entry name" value="Nit/Sulf_reduc_fer-like_dom_sf"/>
</dbReference>
<proteinExistence type="predicted"/>
<evidence type="ECO:0000256" key="6">
    <source>
        <dbReference type="ARBA" id="ARBA00023014"/>
    </source>
</evidence>
<evidence type="ECO:0000256" key="1">
    <source>
        <dbReference type="ARBA" id="ARBA00022485"/>
    </source>
</evidence>
<evidence type="ECO:0000259" key="7">
    <source>
        <dbReference type="Pfam" id="PF01077"/>
    </source>
</evidence>
<feature type="domain" description="Nitrite/sulphite reductase 4Fe-4S" evidence="7">
    <location>
        <begin position="122"/>
        <end position="265"/>
    </location>
</feature>
<dbReference type="RefSeq" id="WP_021841918.1">
    <property type="nucleotide sequence ID" value="NZ_CACRUX010000037.1"/>
</dbReference>
<dbReference type="InterPro" id="IPR045854">
    <property type="entry name" value="NO2/SO3_Rdtase_4Fe4S_sf"/>
</dbReference>
<dbReference type="Gene3D" id="3.30.413.10">
    <property type="entry name" value="Sulfite Reductase Hemoprotein, domain 1"/>
    <property type="match status" value="2"/>
</dbReference>
<accession>A0A6N3B2Z4</accession>
<dbReference type="GO" id="GO:0020037">
    <property type="term" value="F:heme binding"/>
    <property type="evidence" value="ECO:0007669"/>
    <property type="project" value="InterPro"/>
</dbReference>
<dbReference type="GO" id="GO:0050311">
    <property type="term" value="F:sulfite reductase (ferredoxin) activity"/>
    <property type="evidence" value="ECO:0007669"/>
    <property type="project" value="UniProtKB-EC"/>
</dbReference>
<name>A0A6N3B2Z4_9FIRM</name>
<sequence length="522" mass="57540">MTFLTEEVKARLIKDLPKFAKVSEQFFNKEISVNDYKGLSGPFGTYAERGANTGMFRLRLPGGRITQKQLAFLADLFTRNDLPHLHFTTGQSIQIHSLQGPQIIEMFKECHAQGIYSRGGGGDHPRNIAASPLRGVTPGEPFDITPYVQVASEYILTLIPDFKMPRKLKIAFTNGLENATHVTFKDLGFWAQADGTFTVYAAGGLGGNPRKGILLAEKVDPSEMLYYIKAMVRTFIENADYKTRSKNRTRYMVAEMGEDKFRETFNKFLLFTKRVEDLDYTLPDTTITKTGNGKLTQEELAKANGLIGEQVQDGLYYVYYHPVGGHAQPVVARDVFQYVGSLEGTEARMTGEEGTYFINLTADEARKVYDLIKDDSSTSNFSASVCCVGASKCQVGFQNSQAAYKDILAHLKAEGIDDSLLPKIHISGCPSSCGTHQIGTLGLHGFVKQVDGKPQPAFNLFKGGSDELGVVTFGEPLGAITTADLPAFFAELAQTLNDAGVAYDIWIQDHEADFEALAKKYI</sequence>
<dbReference type="EC" id="1.8.7.1" evidence="9"/>
<keyword evidence="3" id="KW-0479">Metal-binding</keyword>
<dbReference type="InterPro" id="IPR051329">
    <property type="entry name" value="NIR_SIR_4Fe-4S"/>
</dbReference>
<dbReference type="AlphaFoldDB" id="A0A6N3B2Z4"/>
<evidence type="ECO:0000256" key="4">
    <source>
        <dbReference type="ARBA" id="ARBA00023002"/>
    </source>
</evidence>
<dbReference type="PANTHER" id="PTHR32439:SF9">
    <property type="entry name" value="BLR3264 PROTEIN"/>
    <property type="match status" value="1"/>
</dbReference>
<keyword evidence="1" id="KW-0004">4Fe-4S</keyword>
<organism evidence="9">
    <name type="scientific">Veillonella ratti</name>
    <dbReference type="NCBI Taxonomy" id="103892"/>
    <lineage>
        <taxon>Bacteria</taxon>
        <taxon>Bacillati</taxon>
        <taxon>Bacillota</taxon>
        <taxon>Negativicutes</taxon>
        <taxon>Veillonellales</taxon>
        <taxon>Veillonellaceae</taxon>
        <taxon>Veillonella</taxon>
    </lineage>
</organism>
<dbReference type="InterPro" id="IPR006067">
    <property type="entry name" value="NO2/SO3_Rdtase_4Fe4S_dom"/>
</dbReference>
<evidence type="ECO:0000256" key="2">
    <source>
        <dbReference type="ARBA" id="ARBA00022617"/>
    </source>
</evidence>
<protein>
    <submittedName>
        <fullName evidence="9">Sulfite reductase [ferredoxin]</fullName>
        <ecNumber evidence="9">1.8.7.1</ecNumber>
    </submittedName>
</protein>
<dbReference type="GO" id="GO:0046872">
    <property type="term" value="F:metal ion binding"/>
    <property type="evidence" value="ECO:0007669"/>
    <property type="project" value="UniProtKB-KW"/>
</dbReference>
<dbReference type="GO" id="GO:0051539">
    <property type="term" value="F:4 iron, 4 sulfur cluster binding"/>
    <property type="evidence" value="ECO:0007669"/>
    <property type="project" value="UniProtKB-KW"/>
</dbReference>
<evidence type="ECO:0000256" key="5">
    <source>
        <dbReference type="ARBA" id="ARBA00023004"/>
    </source>
</evidence>
<dbReference type="EMBL" id="CACRUX010000037">
    <property type="protein sequence ID" value="VYT96390.1"/>
    <property type="molecule type" value="Genomic_DNA"/>
</dbReference>
<keyword evidence="4 9" id="KW-0560">Oxidoreductase</keyword>
<feature type="domain" description="Nitrite/Sulfite reductase ferredoxin-like" evidence="8">
    <location>
        <begin position="54"/>
        <end position="112"/>
    </location>
</feature>
<dbReference type="Pfam" id="PF01077">
    <property type="entry name" value="NIR_SIR"/>
    <property type="match status" value="1"/>
</dbReference>
<evidence type="ECO:0000313" key="9">
    <source>
        <dbReference type="EMBL" id="VYT96390.1"/>
    </source>
</evidence>
<reference evidence="9" key="1">
    <citation type="submission" date="2019-11" db="EMBL/GenBank/DDBJ databases">
        <authorList>
            <person name="Feng L."/>
        </authorList>
    </citation>
    <scope>NUCLEOTIDE SEQUENCE</scope>
    <source>
        <strain evidence="9">VrattiLFYP33</strain>
    </source>
</reference>
<dbReference type="Gene3D" id="3.90.480.10">
    <property type="entry name" value="Sulfite Reductase Hemoprotein,Domain 2"/>
    <property type="match status" value="1"/>
</dbReference>
<evidence type="ECO:0000259" key="8">
    <source>
        <dbReference type="Pfam" id="PF03460"/>
    </source>
</evidence>
<gene>
    <name evidence="9" type="primary">sir</name>
    <name evidence="9" type="ORF">VRLFYP33_00898</name>
</gene>
<dbReference type="PANTHER" id="PTHR32439">
    <property type="entry name" value="FERREDOXIN--NITRITE REDUCTASE, CHLOROPLASTIC"/>
    <property type="match status" value="1"/>
</dbReference>
<keyword evidence="6" id="KW-0411">Iron-sulfur</keyword>
<dbReference type="InterPro" id="IPR005117">
    <property type="entry name" value="NiRdtase/SiRdtase_haem-b_fer"/>
</dbReference>
<dbReference type="SUPFAM" id="SSF55124">
    <property type="entry name" value="Nitrite/Sulfite reductase N-terminal domain-like"/>
    <property type="match status" value="2"/>
</dbReference>